<dbReference type="Pfam" id="PF00072">
    <property type="entry name" value="Response_reg"/>
    <property type="match status" value="1"/>
</dbReference>
<dbReference type="InterPro" id="IPR011006">
    <property type="entry name" value="CheY-like_superfamily"/>
</dbReference>
<dbReference type="InterPro" id="IPR052340">
    <property type="entry name" value="RNase_Y/CdgJ"/>
</dbReference>
<proteinExistence type="predicted"/>
<organism evidence="4 5">
    <name type="scientific">Seleniivibrio woodruffii</name>
    <dbReference type="NCBI Taxonomy" id="1078050"/>
    <lineage>
        <taxon>Bacteria</taxon>
        <taxon>Pseudomonadati</taxon>
        <taxon>Deferribacterota</taxon>
        <taxon>Deferribacteres</taxon>
        <taxon>Deferribacterales</taxon>
        <taxon>Geovibrionaceae</taxon>
        <taxon>Seleniivibrio</taxon>
    </lineage>
</organism>
<dbReference type="Gene3D" id="1.10.3210.10">
    <property type="entry name" value="Hypothetical protein af1432"/>
    <property type="match status" value="1"/>
</dbReference>
<dbReference type="InterPro" id="IPR001789">
    <property type="entry name" value="Sig_transdc_resp-reg_receiver"/>
</dbReference>
<dbReference type="Pfam" id="PF08668">
    <property type="entry name" value="HDOD"/>
    <property type="match status" value="1"/>
</dbReference>
<dbReference type="GO" id="GO:0000160">
    <property type="term" value="P:phosphorelay signal transduction system"/>
    <property type="evidence" value="ECO:0007669"/>
    <property type="project" value="InterPro"/>
</dbReference>
<evidence type="ECO:0000256" key="1">
    <source>
        <dbReference type="PROSITE-ProRule" id="PRU00169"/>
    </source>
</evidence>
<dbReference type="PANTHER" id="PTHR33525:SF3">
    <property type="entry name" value="RIBONUCLEASE Y"/>
    <property type="match status" value="1"/>
</dbReference>
<comment type="caution">
    <text evidence="4">The sequence shown here is derived from an EMBL/GenBank/DDBJ whole genome shotgun (WGS) entry which is preliminary data.</text>
</comment>
<dbReference type="Proteomes" id="UP000294614">
    <property type="component" value="Unassembled WGS sequence"/>
</dbReference>
<evidence type="ECO:0000313" key="4">
    <source>
        <dbReference type="EMBL" id="TCK62380.1"/>
    </source>
</evidence>
<feature type="modified residue" description="4-aspartylphosphate" evidence="1">
    <location>
        <position position="55"/>
    </location>
</feature>
<evidence type="ECO:0000259" key="2">
    <source>
        <dbReference type="PROSITE" id="PS50110"/>
    </source>
</evidence>
<reference evidence="4 5" key="1">
    <citation type="submission" date="2019-03" db="EMBL/GenBank/DDBJ databases">
        <title>Genomic Encyclopedia of Type Strains, Phase IV (KMG-IV): sequencing the most valuable type-strain genomes for metagenomic binning, comparative biology and taxonomic classification.</title>
        <authorList>
            <person name="Goeker M."/>
        </authorList>
    </citation>
    <scope>NUCLEOTIDE SEQUENCE [LARGE SCALE GENOMIC DNA]</scope>
    <source>
        <strain evidence="4 5">DSM 24984</strain>
    </source>
</reference>
<name>A0A4R1KE79_9BACT</name>
<dbReference type="SUPFAM" id="SSF109604">
    <property type="entry name" value="HD-domain/PDEase-like"/>
    <property type="match status" value="1"/>
</dbReference>
<keyword evidence="5" id="KW-1185">Reference proteome</keyword>
<dbReference type="InterPro" id="IPR013976">
    <property type="entry name" value="HDOD"/>
</dbReference>
<feature type="domain" description="HDOD" evidence="3">
    <location>
        <begin position="142"/>
        <end position="338"/>
    </location>
</feature>
<dbReference type="PROSITE" id="PS50110">
    <property type="entry name" value="RESPONSE_REGULATORY"/>
    <property type="match status" value="1"/>
</dbReference>
<dbReference type="SMART" id="SM00448">
    <property type="entry name" value="REC"/>
    <property type="match status" value="1"/>
</dbReference>
<dbReference type="CDD" id="cd17569">
    <property type="entry name" value="REC_HupR-like"/>
    <property type="match status" value="1"/>
</dbReference>
<evidence type="ECO:0000313" key="5">
    <source>
        <dbReference type="Proteomes" id="UP000294614"/>
    </source>
</evidence>
<dbReference type="Gene3D" id="3.40.50.2300">
    <property type="match status" value="1"/>
</dbReference>
<gene>
    <name evidence="4" type="ORF">C8D98_0906</name>
</gene>
<dbReference type="PROSITE" id="PS51833">
    <property type="entry name" value="HDOD"/>
    <property type="match status" value="1"/>
</dbReference>
<dbReference type="PANTHER" id="PTHR33525">
    <property type="match status" value="1"/>
</dbReference>
<sequence length="401" mass="44717">MAEEGTILIVDDEQNILSSLRRLFMCHDVDVRTANSAEEALEMLAERPAEFLLCDYKMPDVNGIQLLERVKTLYPDMFRAILSGYVEADTITYAIGRGTAMAYFKKPWTDYDLAGKILHIISTMRHIKDKELLRIFGTIDKLPGIPKIYYEINDAVTAGQSIDRIAGIIKRDTSLTAKVLQIGNSVFYSGKGSATLEQAILMIGLTTIKDMVLMYKISEGLGVSASVEKELAKIFAAGLVLNKAMEHYLVHSGEKYSKEISGTLGILSRVGRIILLIYHPERYYETVNFAEGTECSFDEAERELGYVTDTERVITCSFLDLYNIPFEILEIILYKGQPEKVSPENRLVAAVYSAMSGLLSAIGKGTEITDDKLESFSFGILSTAKLKNTAYIITEVWNIGK</sequence>
<accession>A0A4R1KE79</accession>
<evidence type="ECO:0000259" key="3">
    <source>
        <dbReference type="PROSITE" id="PS51833"/>
    </source>
</evidence>
<dbReference type="AlphaFoldDB" id="A0A4R1KE79"/>
<dbReference type="OrthoDB" id="9788446at2"/>
<keyword evidence="1" id="KW-0597">Phosphoprotein</keyword>
<feature type="domain" description="Response regulatory" evidence="2">
    <location>
        <begin position="6"/>
        <end position="121"/>
    </location>
</feature>
<dbReference type="EMBL" id="SMGG01000003">
    <property type="protein sequence ID" value="TCK62380.1"/>
    <property type="molecule type" value="Genomic_DNA"/>
</dbReference>
<protein>
    <submittedName>
        <fullName evidence="4">Response regulator receiver domain-containing protein</fullName>
    </submittedName>
</protein>
<dbReference type="SUPFAM" id="SSF52172">
    <property type="entry name" value="CheY-like"/>
    <property type="match status" value="1"/>
</dbReference>
<dbReference type="RefSeq" id="WP_132872392.1">
    <property type="nucleotide sequence ID" value="NZ_SMGG01000003.1"/>
</dbReference>